<gene>
    <name evidence="2" type="ORF">FisN_40Hh025</name>
</gene>
<proteinExistence type="predicted"/>
<dbReference type="InParanoid" id="A0A1Z5K6S6"/>
<feature type="region of interest" description="Disordered" evidence="1">
    <location>
        <begin position="38"/>
        <end position="93"/>
    </location>
</feature>
<organism evidence="2 3">
    <name type="scientific">Fistulifera solaris</name>
    <name type="common">Oleaginous diatom</name>
    <dbReference type="NCBI Taxonomy" id="1519565"/>
    <lineage>
        <taxon>Eukaryota</taxon>
        <taxon>Sar</taxon>
        <taxon>Stramenopiles</taxon>
        <taxon>Ochrophyta</taxon>
        <taxon>Bacillariophyta</taxon>
        <taxon>Bacillariophyceae</taxon>
        <taxon>Bacillariophycidae</taxon>
        <taxon>Naviculales</taxon>
        <taxon>Naviculaceae</taxon>
        <taxon>Fistulifera</taxon>
    </lineage>
</organism>
<comment type="caution">
    <text evidence="2">The sequence shown here is derived from an EMBL/GenBank/DDBJ whole genome shotgun (WGS) entry which is preliminary data.</text>
</comment>
<evidence type="ECO:0000313" key="2">
    <source>
        <dbReference type="EMBL" id="GAX21926.1"/>
    </source>
</evidence>
<dbReference type="AlphaFoldDB" id="A0A1Z5K6S6"/>
<sequence length="357" mass="40847">MTDDRSSNKNGLAETQRRTWIHSLKLLKCAVPTEDKSWNDLPRFESRVPSDNRLLSPRTVSTSSSSLQQERRQSISPSLKANEIHEHRHSAKPLQFDSFERQLTTPPVAQKKEMSPHQRINDYDPPATNVVTPEEHIEFIRDVFGSYRSRELPKEKGLPARSEDATNRILLPVLDESPGRQFQQPGISLHMRRNSDNLEGLEFVSAGSDIVSRKEYRYNEIIETRNVITPASGVWHKPQRSVKSPARSDKSEITFADEWKLLQEANQQIANVKEFLRAISLQTNDDNEVQDIGIETLLLQDNHVALIEDSALPAQSSKRDTRFPRRTSFGEKPPRPPQSPKEYSRSSTSPKQHLVEF</sequence>
<feature type="compositionally biased region" description="Basic and acidic residues" evidence="1">
    <location>
        <begin position="38"/>
        <end position="50"/>
    </location>
</feature>
<reference evidence="2 3" key="1">
    <citation type="journal article" date="2015" name="Plant Cell">
        <title>Oil accumulation by the oleaginous diatom Fistulifera solaris as revealed by the genome and transcriptome.</title>
        <authorList>
            <person name="Tanaka T."/>
            <person name="Maeda Y."/>
            <person name="Veluchamy A."/>
            <person name="Tanaka M."/>
            <person name="Abida H."/>
            <person name="Marechal E."/>
            <person name="Bowler C."/>
            <person name="Muto M."/>
            <person name="Sunaga Y."/>
            <person name="Tanaka M."/>
            <person name="Yoshino T."/>
            <person name="Taniguchi T."/>
            <person name="Fukuda Y."/>
            <person name="Nemoto M."/>
            <person name="Matsumoto M."/>
            <person name="Wong P.S."/>
            <person name="Aburatani S."/>
            <person name="Fujibuchi W."/>
        </authorList>
    </citation>
    <scope>NUCLEOTIDE SEQUENCE [LARGE SCALE GENOMIC DNA]</scope>
    <source>
        <strain evidence="2 3">JPCC DA0580</strain>
    </source>
</reference>
<feature type="region of interest" description="Disordered" evidence="1">
    <location>
        <begin position="108"/>
        <end position="129"/>
    </location>
</feature>
<accession>A0A1Z5K6S6</accession>
<dbReference type="Proteomes" id="UP000198406">
    <property type="component" value="Unassembled WGS sequence"/>
</dbReference>
<keyword evidence="3" id="KW-1185">Reference proteome</keyword>
<feature type="compositionally biased region" description="Basic and acidic residues" evidence="1">
    <location>
        <begin position="110"/>
        <end position="122"/>
    </location>
</feature>
<dbReference type="EMBL" id="BDSP01000174">
    <property type="protein sequence ID" value="GAX21926.1"/>
    <property type="molecule type" value="Genomic_DNA"/>
</dbReference>
<feature type="compositionally biased region" description="Low complexity" evidence="1">
    <location>
        <begin position="53"/>
        <end position="68"/>
    </location>
</feature>
<protein>
    <submittedName>
        <fullName evidence="2">Uncharacterized protein</fullName>
    </submittedName>
</protein>
<evidence type="ECO:0000256" key="1">
    <source>
        <dbReference type="SAM" id="MobiDB-lite"/>
    </source>
</evidence>
<name>A0A1Z5K6S6_FISSO</name>
<feature type="compositionally biased region" description="Basic and acidic residues" evidence="1">
    <location>
        <begin position="317"/>
        <end position="334"/>
    </location>
</feature>
<evidence type="ECO:0000313" key="3">
    <source>
        <dbReference type="Proteomes" id="UP000198406"/>
    </source>
</evidence>
<feature type="region of interest" description="Disordered" evidence="1">
    <location>
        <begin position="310"/>
        <end position="357"/>
    </location>
</feature>